<protein>
    <submittedName>
        <fullName evidence="1">Uncharacterized protein</fullName>
    </submittedName>
</protein>
<reference evidence="1" key="2">
    <citation type="journal article" date="2021" name="Syst. Appl. Microbiol.">
        <title>Roseomonas hellenica sp. nov., isolated from roots of wild-growing Alkanna tinctoria.</title>
        <authorList>
            <person name="Rat A."/>
            <person name="Naranjo H.D."/>
            <person name="Lebbe L."/>
            <person name="Cnockaert M."/>
            <person name="Krigas N."/>
            <person name="Grigoriadou K."/>
            <person name="Maloupa E."/>
            <person name="Willems A."/>
        </authorList>
    </citation>
    <scope>NUCLEOTIDE SEQUENCE</scope>
    <source>
        <strain evidence="1">LMG 31231</strain>
    </source>
</reference>
<sequence>AVAAEPPAAARQVRAPPLRDLEGPYPRVTWPSAAPAAAEGAARIDGAPRYAGAVLDARQEGEGWELLDLRLRDLACRGERWRELKLKFGVSGANVVLEFRRAPAWPRAFEAWPGTEKDAYGDKFVLVLEGDELRGLDRVAPGRDSTLLAALAAIMPRVVAELLAEGESDRCARAAARLAGLPLAEAWSR</sequence>
<evidence type="ECO:0000313" key="2">
    <source>
        <dbReference type="Proteomes" id="UP001138751"/>
    </source>
</evidence>
<reference evidence="1" key="1">
    <citation type="submission" date="2020-01" db="EMBL/GenBank/DDBJ databases">
        <authorList>
            <person name="Rat A."/>
        </authorList>
    </citation>
    <scope>NUCLEOTIDE SEQUENCE</scope>
    <source>
        <strain evidence="1">LMG 31231</strain>
    </source>
</reference>
<feature type="non-terminal residue" evidence="1">
    <location>
        <position position="1"/>
    </location>
</feature>
<proteinExistence type="predicted"/>
<dbReference type="EMBL" id="JAAEDM010000109">
    <property type="protein sequence ID" value="MBR0674047.1"/>
    <property type="molecule type" value="Genomic_DNA"/>
</dbReference>
<dbReference type="AlphaFoldDB" id="A0A9X9X3R8"/>
<dbReference type="Proteomes" id="UP001138751">
    <property type="component" value="Unassembled WGS sequence"/>
</dbReference>
<comment type="caution">
    <text evidence="1">The sequence shown here is derived from an EMBL/GenBank/DDBJ whole genome shotgun (WGS) entry which is preliminary data.</text>
</comment>
<evidence type="ECO:0000313" key="1">
    <source>
        <dbReference type="EMBL" id="MBR0674047.1"/>
    </source>
</evidence>
<dbReference type="RefSeq" id="WP_211864474.1">
    <property type="nucleotide sequence ID" value="NZ_JAAEDM010000109.1"/>
</dbReference>
<gene>
    <name evidence="1" type="ORF">GXW76_22945</name>
</gene>
<name>A0A9X9X3R8_9PROT</name>
<accession>A0A9X9X3R8</accession>
<organism evidence="1 2">
    <name type="scientific">Neoroseomonas soli</name>
    <dbReference type="NCBI Taxonomy" id="1081025"/>
    <lineage>
        <taxon>Bacteria</taxon>
        <taxon>Pseudomonadati</taxon>
        <taxon>Pseudomonadota</taxon>
        <taxon>Alphaproteobacteria</taxon>
        <taxon>Acetobacterales</taxon>
        <taxon>Acetobacteraceae</taxon>
        <taxon>Neoroseomonas</taxon>
    </lineage>
</organism>
<keyword evidence="2" id="KW-1185">Reference proteome</keyword>